<dbReference type="PANTHER" id="PTHR43213:SF5">
    <property type="entry name" value="BIFUNCTIONAL DTTP_UTP PYROPHOSPHATASE_METHYLTRANSFERASE PROTEIN-RELATED"/>
    <property type="match status" value="1"/>
</dbReference>
<dbReference type="HAMAP" id="MF_00528">
    <property type="entry name" value="Maf"/>
    <property type="match status" value="1"/>
</dbReference>
<comment type="function">
    <text evidence="3">Nucleoside triphosphate pyrophosphatase that hydrolyzes dTTP and UTP. May have a dual role in cell division arrest and in preventing the incorporation of modified nucleotides into cellular nucleic acids.</text>
</comment>
<comment type="catalytic activity">
    <reaction evidence="3">
        <text>dTTP + H2O = dTMP + diphosphate + H(+)</text>
        <dbReference type="Rhea" id="RHEA:28534"/>
        <dbReference type="ChEBI" id="CHEBI:15377"/>
        <dbReference type="ChEBI" id="CHEBI:15378"/>
        <dbReference type="ChEBI" id="CHEBI:33019"/>
        <dbReference type="ChEBI" id="CHEBI:37568"/>
        <dbReference type="ChEBI" id="CHEBI:63528"/>
        <dbReference type="EC" id="3.6.1.9"/>
    </reaction>
</comment>
<feature type="active site" description="Proton acceptor" evidence="3">
    <location>
        <position position="69"/>
    </location>
</feature>
<dbReference type="InterPro" id="IPR029001">
    <property type="entry name" value="ITPase-like_fam"/>
</dbReference>
<reference evidence="4 5" key="1">
    <citation type="submission" date="2014-12" db="EMBL/GenBank/DDBJ databases">
        <title>Draft genome sequences of 29 type strains of Enterococci.</title>
        <authorList>
            <person name="Zhong Z."/>
            <person name="Sun Z."/>
            <person name="Liu W."/>
            <person name="Zhang W."/>
            <person name="Zhang H."/>
        </authorList>
    </citation>
    <scope>NUCLEOTIDE SEQUENCE [LARGE SCALE GENOMIC DNA]</scope>
    <source>
        <strain evidence="4 5">DSM 15687</strain>
    </source>
</reference>
<dbReference type="STRING" id="150033.RV14_GL001240"/>
<dbReference type="Gene3D" id="3.90.950.10">
    <property type="match status" value="1"/>
</dbReference>
<evidence type="ECO:0000313" key="5">
    <source>
        <dbReference type="Proteomes" id="UP000182152"/>
    </source>
</evidence>
<keyword evidence="3" id="KW-0963">Cytoplasm</keyword>
<evidence type="ECO:0000256" key="3">
    <source>
        <dbReference type="HAMAP-Rule" id="MF_00528"/>
    </source>
</evidence>
<dbReference type="Proteomes" id="UP000182152">
    <property type="component" value="Unassembled WGS sequence"/>
</dbReference>
<dbReference type="SUPFAM" id="SSF52972">
    <property type="entry name" value="ITPase-like"/>
    <property type="match status" value="1"/>
</dbReference>
<comment type="caution">
    <text evidence="4">The sequence shown here is derived from an EMBL/GenBank/DDBJ whole genome shotgun (WGS) entry which is preliminary data.</text>
</comment>
<feature type="site" description="Important for substrate specificity" evidence="3">
    <location>
        <position position="70"/>
    </location>
</feature>
<dbReference type="EC" id="3.6.1.9" evidence="3"/>
<evidence type="ECO:0000256" key="2">
    <source>
        <dbReference type="ARBA" id="ARBA00022801"/>
    </source>
</evidence>
<dbReference type="PANTHER" id="PTHR43213">
    <property type="entry name" value="BIFUNCTIONAL DTTP/UTP PYROPHOSPHATASE/METHYLTRANSFERASE PROTEIN-RELATED"/>
    <property type="match status" value="1"/>
</dbReference>
<sequence length="185" mass="20452">MKVILASQSPRRKELLGWLIPEFEIQPATIDETPFEGEKPKQYVQRMAVEKAAIVKQKSAVDTLIIASDTIVTIGNEIMGKPTDQKAAKAMLKKLSGITHDVYTAVVLVKNQQEEKLLAHAAVTFYDLTDEEIETYLTTSNYTDKAGAYGIQSFAGAFVKEINGDYYSIVGFPVGAVKQALKKFM</sequence>
<dbReference type="EMBL" id="JXLB01000027">
    <property type="protein sequence ID" value="OJG78091.1"/>
    <property type="molecule type" value="Genomic_DNA"/>
</dbReference>
<keyword evidence="2 3" id="KW-0378">Hydrolase</keyword>
<proteinExistence type="inferred from homology"/>
<keyword evidence="3" id="KW-0546">Nucleotide metabolism</keyword>
<evidence type="ECO:0000256" key="1">
    <source>
        <dbReference type="ARBA" id="ARBA00001968"/>
    </source>
</evidence>
<organism evidence="4 5">
    <name type="scientific">Enterococcus ratti</name>
    <dbReference type="NCBI Taxonomy" id="150033"/>
    <lineage>
        <taxon>Bacteria</taxon>
        <taxon>Bacillati</taxon>
        <taxon>Bacillota</taxon>
        <taxon>Bacilli</taxon>
        <taxon>Lactobacillales</taxon>
        <taxon>Enterococcaceae</taxon>
        <taxon>Enterococcus</taxon>
    </lineage>
</organism>
<dbReference type="GO" id="GO:0036218">
    <property type="term" value="F:dTTP diphosphatase activity"/>
    <property type="evidence" value="ECO:0007669"/>
    <property type="project" value="RHEA"/>
</dbReference>
<dbReference type="Pfam" id="PF02545">
    <property type="entry name" value="Maf"/>
    <property type="match status" value="1"/>
</dbReference>
<comment type="caution">
    <text evidence="3">Lacks conserved residue(s) required for the propagation of feature annotation.</text>
</comment>
<keyword evidence="5" id="KW-1185">Reference proteome</keyword>
<dbReference type="RefSeq" id="WP_071856190.1">
    <property type="nucleotide sequence ID" value="NZ_JXLB01000027.1"/>
</dbReference>
<dbReference type="NCBIfam" id="TIGR00172">
    <property type="entry name" value="maf"/>
    <property type="match status" value="1"/>
</dbReference>
<evidence type="ECO:0000313" key="4">
    <source>
        <dbReference type="EMBL" id="OJG78091.1"/>
    </source>
</evidence>
<name>A0A1L8WAL1_9ENTE</name>
<dbReference type="AlphaFoldDB" id="A0A1L8WAL1"/>
<dbReference type="GO" id="GO:0009117">
    <property type="term" value="P:nucleotide metabolic process"/>
    <property type="evidence" value="ECO:0007669"/>
    <property type="project" value="UniProtKB-KW"/>
</dbReference>
<dbReference type="OrthoDB" id="9807767at2"/>
<comment type="similarity">
    <text evidence="3">Belongs to the Maf family. YhdE subfamily.</text>
</comment>
<feature type="site" description="Important for substrate specificity" evidence="3">
    <location>
        <position position="152"/>
    </location>
</feature>
<dbReference type="GO" id="GO:0036221">
    <property type="term" value="F:UTP diphosphatase activity"/>
    <property type="evidence" value="ECO:0007669"/>
    <property type="project" value="RHEA"/>
</dbReference>
<protein>
    <recommendedName>
        <fullName evidence="3">dTTP/UTP pyrophosphatase</fullName>
        <shortName evidence="3">dTTPase/UTPase</shortName>
        <ecNumber evidence="3">3.6.1.9</ecNumber>
    </recommendedName>
    <alternativeName>
        <fullName evidence="3">Nucleoside triphosphate pyrophosphatase</fullName>
    </alternativeName>
    <alternativeName>
        <fullName evidence="3">Nucleotide pyrophosphatase</fullName>
        <shortName evidence="3">Nucleotide PPase</shortName>
    </alternativeName>
</protein>
<gene>
    <name evidence="4" type="ORF">RV14_GL001240</name>
</gene>
<dbReference type="CDD" id="cd00555">
    <property type="entry name" value="Maf"/>
    <property type="match status" value="1"/>
</dbReference>
<dbReference type="GO" id="GO:0005737">
    <property type="term" value="C:cytoplasm"/>
    <property type="evidence" value="ECO:0007669"/>
    <property type="project" value="UniProtKB-SubCell"/>
</dbReference>
<feature type="site" description="Important for substrate specificity" evidence="3">
    <location>
        <position position="11"/>
    </location>
</feature>
<comment type="catalytic activity">
    <reaction evidence="3">
        <text>UTP + H2O = UMP + diphosphate + H(+)</text>
        <dbReference type="Rhea" id="RHEA:29395"/>
        <dbReference type="ChEBI" id="CHEBI:15377"/>
        <dbReference type="ChEBI" id="CHEBI:15378"/>
        <dbReference type="ChEBI" id="CHEBI:33019"/>
        <dbReference type="ChEBI" id="CHEBI:46398"/>
        <dbReference type="ChEBI" id="CHEBI:57865"/>
        <dbReference type="EC" id="3.6.1.9"/>
    </reaction>
</comment>
<dbReference type="InterPro" id="IPR003697">
    <property type="entry name" value="Maf-like"/>
</dbReference>
<dbReference type="PIRSF" id="PIRSF006305">
    <property type="entry name" value="Maf"/>
    <property type="match status" value="1"/>
</dbReference>
<accession>A0A1L8WAL1</accession>
<comment type="subcellular location">
    <subcellularLocation>
        <location evidence="3">Cytoplasm</location>
    </subcellularLocation>
</comment>
<comment type="cofactor">
    <cofactor evidence="1 3">
        <name>a divalent metal cation</name>
        <dbReference type="ChEBI" id="CHEBI:60240"/>
    </cofactor>
</comment>